<dbReference type="EC" id="4.2.1.20" evidence="8"/>
<comment type="similarity">
    <text evidence="8 9">Belongs to the TrpA family.</text>
</comment>
<gene>
    <name evidence="8" type="primary">trpA</name>
    <name evidence="10" type="ORF">DWW57_00325</name>
</gene>
<dbReference type="RefSeq" id="WP_022159891.1">
    <property type="nucleotide sequence ID" value="NZ_CABJFF010000006.1"/>
</dbReference>
<keyword evidence="4 8" id="KW-0822">Tryptophan biosynthesis</keyword>
<feature type="active site" description="Proton acceptor" evidence="8">
    <location>
        <position position="57"/>
    </location>
</feature>
<evidence type="ECO:0000256" key="2">
    <source>
        <dbReference type="ARBA" id="ARBA00011270"/>
    </source>
</evidence>
<evidence type="ECO:0000256" key="4">
    <source>
        <dbReference type="ARBA" id="ARBA00022822"/>
    </source>
</evidence>
<proteinExistence type="inferred from homology"/>
<dbReference type="NCBIfam" id="TIGR00262">
    <property type="entry name" value="trpA"/>
    <property type="match status" value="1"/>
</dbReference>
<sequence>MNRITELFQRKDRNLLSVYFTAGYPVLEDTVEIIQMLENRGVDLVEIGIPFSDPMADGVVIQQSSTQALKNGMTLPVLLEQLTSIRSRVELPLLLMGYLNPMLQYGMENLFRKGMEIGIDGMIIPDLPFQEYLESVKPLCEKYDIPVIMLITPETSDERIRLIDEYCGGFIYMVSSASTTGVKDRFTAGQIEYFQRIDRLNLKNKRLIGFGISNGETLSTVCRYSSGAIIGSLFVKLLGTEPTVEEAVDHLLKIAHRDGL</sequence>
<dbReference type="PANTHER" id="PTHR43406">
    <property type="entry name" value="TRYPTOPHAN SYNTHASE, ALPHA CHAIN"/>
    <property type="match status" value="1"/>
</dbReference>
<dbReference type="CDD" id="cd04724">
    <property type="entry name" value="Tryptophan_synthase_alpha"/>
    <property type="match status" value="1"/>
</dbReference>
<dbReference type="PROSITE" id="PS00167">
    <property type="entry name" value="TRP_SYNTHASE_ALPHA"/>
    <property type="match status" value="1"/>
</dbReference>
<dbReference type="SUPFAM" id="SSF51366">
    <property type="entry name" value="Ribulose-phoshate binding barrel"/>
    <property type="match status" value="1"/>
</dbReference>
<protein>
    <recommendedName>
        <fullName evidence="8">Tryptophan synthase alpha chain</fullName>
        <ecNumber evidence="8">4.2.1.20</ecNumber>
    </recommendedName>
</protein>
<organism evidence="10 11">
    <name type="scientific">Odoribacter splanchnicus</name>
    <dbReference type="NCBI Taxonomy" id="28118"/>
    <lineage>
        <taxon>Bacteria</taxon>
        <taxon>Pseudomonadati</taxon>
        <taxon>Bacteroidota</taxon>
        <taxon>Bacteroidia</taxon>
        <taxon>Bacteroidales</taxon>
        <taxon>Odoribacteraceae</taxon>
        <taxon>Odoribacter</taxon>
    </lineage>
</organism>
<dbReference type="UniPathway" id="UPA00035">
    <property type="reaction ID" value="UER00044"/>
</dbReference>
<evidence type="ECO:0000313" key="11">
    <source>
        <dbReference type="Proteomes" id="UP000284243"/>
    </source>
</evidence>
<dbReference type="GO" id="GO:0004834">
    <property type="term" value="F:tryptophan synthase activity"/>
    <property type="evidence" value="ECO:0007669"/>
    <property type="project" value="UniProtKB-UniRule"/>
</dbReference>
<comment type="function">
    <text evidence="8">The alpha subunit is responsible for the aldol cleavage of indoleglycerol phosphate to indole and glyceraldehyde 3-phosphate.</text>
</comment>
<name>A0A412TYL4_9BACT</name>
<comment type="pathway">
    <text evidence="1 8">Amino-acid biosynthesis; L-tryptophan biosynthesis; L-tryptophan from chorismate: step 5/5.</text>
</comment>
<evidence type="ECO:0000313" key="10">
    <source>
        <dbReference type="EMBL" id="RGU58879.1"/>
    </source>
</evidence>
<dbReference type="InterPro" id="IPR011060">
    <property type="entry name" value="RibuloseP-bd_barrel"/>
</dbReference>
<dbReference type="Pfam" id="PF00290">
    <property type="entry name" value="Trp_syntA"/>
    <property type="match status" value="1"/>
</dbReference>
<comment type="subunit">
    <text evidence="2 8">Tetramer of two alpha and two beta chains.</text>
</comment>
<keyword evidence="3 8" id="KW-0028">Amino-acid biosynthesis</keyword>
<accession>A0A412TYL4</accession>
<comment type="catalytic activity">
    <reaction evidence="7 8">
        <text>(1S,2R)-1-C-(indol-3-yl)glycerol 3-phosphate + L-serine = D-glyceraldehyde 3-phosphate + L-tryptophan + H2O</text>
        <dbReference type="Rhea" id="RHEA:10532"/>
        <dbReference type="ChEBI" id="CHEBI:15377"/>
        <dbReference type="ChEBI" id="CHEBI:33384"/>
        <dbReference type="ChEBI" id="CHEBI:57912"/>
        <dbReference type="ChEBI" id="CHEBI:58866"/>
        <dbReference type="ChEBI" id="CHEBI:59776"/>
        <dbReference type="EC" id="4.2.1.20"/>
    </reaction>
</comment>
<feature type="active site" description="Proton acceptor" evidence="8">
    <location>
        <position position="46"/>
    </location>
</feature>
<dbReference type="InterPro" id="IPR002028">
    <property type="entry name" value="Trp_synthase_suA"/>
</dbReference>
<evidence type="ECO:0000256" key="5">
    <source>
        <dbReference type="ARBA" id="ARBA00023141"/>
    </source>
</evidence>
<evidence type="ECO:0000256" key="3">
    <source>
        <dbReference type="ARBA" id="ARBA00022605"/>
    </source>
</evidence>
<reference evidence="10 11" key="1">
    <citation type="submission" date="2018-08" db="EMBL/GenBank/DDBJ databases">
        <title>A genome reference for cultivated species of the human gut microbiota.</title>
        <authorList>
            <person name="Zou Y."/>
            <person name="Xue W."/>
            <person name="Luo G."/>
        </authorList>
    </citation>
    <scope>NUCLEOTIDE SEQUENCE [LARGE SCALE GENOMIC DNA]</scope>
    <source>
        <strain evidence="10 11">AF16-14</strain>
    </source>
</reference>
<dbReference type="AlphaFoldDB" id="A0A412TYL4"/>
<keyword evidence="6 8" id="KW-0456">Lyase</keyword>
<dbReference type="InterPro" id="IPR018204">
    <property type="entry name" value="Trp_synthase_alpha_AS"/>
</dbReference>
<evidence type="ECO:0000256" key="1">
    <source>
        <dbReference type="ARBA" id="ARBA00004733"/>
    </source>
</evidence>
<evidence type="ECO:0000256" key="8">
    <source>
        <dbReference type="HAMAP-Rule" id="MF_00131"/>
    </source>
</evidence>
<dbReference type="PANTHER" id="PTHR43406:SF1">
    <property type="entry name" value="TRYPTOPHAN SYNTHASE ALPHA CHAIN, CHLOROPLASTIC"/>
    <property type="match status" value="1"/>
</dbReference>
<dbReference type="EMBL" id="QRYC01000001">
    <property type="protein sequence ID" value="RGU58879.1"/>
    <property type="molecule type" value="Genomic_DNA"/>
</dbReference>
<keyword evidence="5 8" id="KW-0057">Aromatic amino acid biosynthesis</keyword>
<dbReference type="GO" id="GO:0005829">
    <property type="term" value="C:cytosol"/>
    <property type="evidence" value="ECO:0007669"/>
    <property type="project" value="TreeGrafter"/>
</dbReference>
<dbReference type="InterPro" id="IPR013785">
    <property type="entry name" value="Aldolase_TIM"/>
</dbReference>
<evidence type="ECO:0000256" key="7">
    <source>
        <dbReference type="ARBA" id="ARBA00049047"/>
    </source>
</evidence>
<dbReference type="HAMAP" id="MF_00131">
    <property type="entry name" value="Trp_synth_alpha"/>
    <property type="match status" value="1"/>
</dbReference>
<evidence type="ECO:0000256" key="6">
    <source>
        <dbReference type="ARBA" id="ARBA00023239"/>
    </source>
</evidence>
<comment type="caution">
    <text evidence="10">The sequence shown here is derived from an EMBL/GenBank/DDBJ whole genome shotgun (WGS) entry which is preliminary data.</text>
</comment>
<dbReference type="Proteomes" id="UP000284243">
    <property type="component" value="Unassembled WGS sequence"/>
</dbReference>
<dbReference type="Gene3D" id="3.20.20.70">
    <property type="entry name" value="Aldolase class I"/>
    <property type="match status" value="1"/>
</dbReference>
<evidence type="ECO:0000256" key="9">
    <source>
        <dbReference type="RuleBase" id="RU003662"/>
    </source>
</evidence>